<evidence type="ECO:0000256" key="2">
    <source>
        <dbReference type="ARBA" id="ARBA00023015"/>
    </source>
</evidence>
<dbReference type="InterPro" id="IPR036271">
    <property type="entry name" value="Tet_transcr_reg_TetR-rel_C_sf"/>
</dbReference>
<dbReference type="EMBL" id="BONU01000003">
    <property type="protein sequence ID" value="GIG72248.1"/>
    <property type="molecule type" value="Genomic_DNA"/>
</dbReference>
<comment type="caution">
    <text evidence="7">The sequence shown here is derived from an EMBL/GenBank/DDBJ whole genome shotgun (WGS) entry which is preliminary data.</text>
</comment>
<evidence type="ECO:0000256" key="5">
    <source>
        <dbReference type="PROSITE-ProRule" id="PRU00335"/>
    </source>
</evidence>
<dbReference type="SUPFAM" id="SSF48498">
    <property type="entry name" value="Tetracyclin repressor-like, C-terminal domain"/>
    <property type="match status" value="1"/>
</dbReference>
<keyword evidence="4" id="KW-0804">Transcription</keyword>
<evidence type="ECO:0000256" key="3">
    <source>
        <dbReference type="ARBA" id="ARBA00023125"/>
    </source>
</evidence>
<dbReference type="GO" id="GO:0000976">
    <property type="term" value="F:transcription cis-regulatory region binding"/>
    <property type="evidence" value="ECO:0007669"/>
    <property type="project" value="TreeGrafter"/>
</dbReference>
<dbReference type="GO" id="GO:0003700">
    <property type="term" value="F:DNA-binding transcription factor activity"/>
    <property type="evidence" value="ECO:0007669"/>
    <property type="project" value="TreeGrafter"/>
</dbReference>
<proteinExistence type="predicted"/>
<dbReference type="InterPro" id="IPR004111">
    <property type="entry name" value="Repressor_TetR_C"/>
</dbReference>
<name>A0A8J3LF36_9ACTN</name>
<evidence type="ECO:0000256" key="4">
    <source>
        <dbReference type="ARBA" id="ARBA00023163"/>
    </source>
</evidence>
<dbReference type="InterPro" id="IPR001647">
    <property type="entry name" value="HTH_TetR"/>
</dbReference>
<feature type="DNA-binding region" description="H-T-H motif" evidence="5">
    <location>
        <begin position="35"/>
        <end position="54"/>
    </location>
</feature>
<gene>
    <name evidence="7" type="ORF">Pfl04_06520</name>
</gene>
<evidence type="ECO:0000256" key="1">
    <source>
        <dbReference type="ARBA" id="ARBA00022491"/>
    </source>
</evidence>
<dbReference type="Gene3D" id="1.10.10.60">
    <property type="entry name" value="Homeodomain-like"/>
    <property type="match status" value="1"/>
</dbReference>
<accession>A0A8J3LF36</accession>
<feature type="domain" description="HTH tetR-type" evidence="6">
    <location>
        <begin position="12"/>
        <end position="72"/>
    </location>
</feature>
<evidence type="ECO:0000313" key="7">
    <source>
        <dbReference type="EMBL" id="GIG72248.1"/>
    </source>
</evidence>
<dbReference type="Pfam" id="PF02909">
    <property type="entry name" value="TetR_C_1"/>
    <property type="match status" value="1"/>
</dbReference>
<dbReference type="AlphaFoldDB" id="A0A8J3LF36"/>
<dbReference type="RefSeq" id="WP_168072612.1">
    <property type="nucleotide sequence ID" value="NZ_BAAAQJ010000008.1"/>
</dbReference>
<dbReference type="PROSITE" id="PS50977">
    <property type="entry name" value="HTH_TETR_2"/>
    <property type="match status" value="1"/>
</dbReference>
<dbReference type="Gene3D" id="1.10.357.10">
    <property type="entry name" value="Tetracycline Repressor, domain 2"/>
    <property type="match status" value="1"/>
</dbReference>
<dbReference type="InterPro" id="IPR003012">
    <property type="entry name" value="Tet_transcr_reg_TetR"/>
</dbReference>
<dbReference type="SUPFAM" id="SSF46689">
    <property type="entry name" value="Homeodomain-like"/>
    <property type="match status" value="1"/>
</dbReference>
<dbReference type="GO" id="GO:0045892">
    <property type="term" value="P:negative regulation of DNA-templated transcription"/>
    <property type="evidence" value="ECO:0007669"/>
    <property type="project" value="InterPro"/>
</dbReference>
<dbReference type="Pfam" id="PF00440">
    <property type="entry name" value="TetR_N"/>
    <property type="match status" value="1"/>
</dbReference>
<dbReference type="InterPro" id="IPR009057">
    <property type="entry name" value="Homeodomain-like_sf"/>
</dbReference>
<keyword evidence="3 5" id="KW-0238">DNA-binding</keyword>
<reference evidence="7" key="1">
    <citation type="submission" date="2021-01" db="EMBL/GenBank/DDBJ databases">
        <title>Whole genome shotgun sequence of Planosporangium flavigriseum NBRC 105377.</title>
        <authorList>
            <person name="Komaki H."/>
            <person name="Tamura T."/>
        </authorList>
    </citation>
    <scope>NUCLEOTIDE SEQUENCE</scope>
    <source>
        <strain evidence="7">NBRC 105377</strain>
    </source>
</reference>
<dbReference type="InterPro" id="IPR050109">
    <property type="entry name" value="HTH-type_TetR-like_transc_reg"/>
</dbReference>
<keyword evidence="2" id="KW-0805">Transcription regulation</keyword>
<organism evidence="7 8">
    <name type="scientific">Planosporangium flavigriseum</name>
    <dbReference type="NCBI Taxonomy" id="373681"/>
    <lineage>
        <taxon>Bacteria</taxon>
        <taxon>Bacillati</taxon>
        <taxon>Actinomycetota</taxon>
        <taxon>Actinomycetes</taxon>
        <taxon>Micromonosporales</taxon>
        <taxon>Micromonosporaceae</taxon>
        <taxon>Planosporangium</taxon>
    </lineage>
</organism>
<dbReference type="Proteomes" id="UP000653674">
    <property type="component" value="Unassembled WGS sequence"/>
</dbReference>
<dbReference type="GO" id="GO:0046677">
    <property type="term" value="P:response to antibiotic"/>
    <property type="evidence" value="ECO:0007669"/>
    <property type="project" value="InterPro"/>
</dbReference>
<evidence type="ECO:0000313" key="8">
    <source>
        <dbReference type="Proteomes" id="UP000653674"/>
    </source>
</evidence>
<protein>
    <recommendedName>
        <fullName evidence="6">HTH tetR-type domain-containing protein</fullName>
    </recommendedName>
</protein>
<dbReference type="PANTHER" id="PTHR30055">
    <property type="entry name" value="HTH-TYPE TRANSCRIPTIONAL REGULATOR RUTR"/>
    <property type="match status" value="1"/>
</dbReference>
<dbReference type="PRINTS" id="PR00400">
    <property type="entry name" value="TETREPRESSOR"/>
</dbReference>
<evidence type="ECO:0000259" key="6">
    <source>
        <dbReference type="PROSITE" id="PS50977"/>
    </source>
</evidence>
<keyword evidence="8" id="KW-1185">Reference proteome</keyword>
<sequence>MIQRKARAPRHTLDRATIAAAALELMDTDGIRSLTIRSLAARLSVAPMALYNHVRTKEEILDAAREHGLARLSVSAGTEGPWWDRIREINLAFHHALREHPSLVGLLVARPLGGNAPIDAAEAQLRVLVEAGFAPDDAARAHLTLLHYAIGSAAWTSPRVEPQAVGRELLERLPAERYPTFAALAAPLAEASYDPKQYAYGLDLLLAGLRAATTPSTHPDLRK</sequence>
<keyword evidence="1" id="KW-0678">Repressor</keyword>
<dbReference type="PANTHER" id="PTHR30055:SF151">
    <property type="entry name" value="TRANSCRIPTIONAL REGULATORY PROTEIN"/>
    <property type="match status" value="1"/>
</dbReference>